<dbReference type="GO" id="GO:0030313">
    <property type="term" value="C:cell envelope"/>
    <property type="evidence" value="ECO:0007669"/>
    <property type="project" value="UniProtKB-SubCell"/>
</dbReference>
<evidence type="ECO:0000256" key="3">
    <source>
        <dbReference type="ARBA" id="ARBA00022729"/>
    </source>
</evidence>
<keyword evidence="3 5" id="KW-0732">Signal</keyword>
<evidence type="ECO:0000313" key="8">
    <source>
        <dbReference type="Proteomes" id="UP000004459"/>
    </source>
</evidence>
<reference evidence="7 8" key="1">
    <citation type="submission" date="2011-08" db="EMBL/GenBank/DDBJ databases">
        <authorList>
            <person name="Weinstock G."/>
            <person name="Sodergren E."/>
            <person name="Clifton S."/>
            <person name="Fulton L."/>
            <person name="Fulton B."/>
            <person name="Courtney L."/>
            <person name="Fronick C."/>
            <person name="Harrison M."/>
            <person name="Strong C."/>
            <person name="Farmer C."/>
            <person name="Delahaunty K."/>
            <person name="Markovic C."/>
            <person name="Hall O."/>
            <person name="Minx P."/>
            <person name="Tomlinson C."/>
            <person name="Mitreva M."/>
            <person name="Hou S."/>
            <person name="Chen J."/>
            <person name="Wollam A."/>
            <person name="Pepin K.H."/>
            <person name="Johnson M."/>
            <person name="Bhonagiri V."/>
            <person name="Zhang X."/>
            <person name="Suruliraj S."/>
            <person name="Warren W."/>
            <person name="Chinwalla A."/>
            <person name="Mardis E.R."/>
            <person name="Wilson R.K."/>
        </authorList>
    </citation>
    <scope>NUCLEOTIDE SEQUENCE [LARGE SCALE GENOMIC DNA]</scope>
    <source>
        <strain evidence="7 8">ATCC 29863</strain>
    </source>
</reference>
<protein>
    <submittedName>
        <fullName evidence="7">Sugar-binding domain protein</fullName>
    </submittedName>
</protein>
<comment type="caution">
    <text evidence="7">The sequence shown here is derived from an EMBL/GenBank/DDBJ whole genome shotgun (WGS) entry which is preliminary data.</text>
</comment>
<dbReference type="HOGENOM" id="CLU_037628_3_2_9"/>
<feature type="region of interest" description="Disordered" evidence="4">
    <location>
        <begin position="44"/>
        <end position="64"/>
    </location>
</feature>
<feature type="chain" id="PRO_5039113600" evidence="5">
    <location>
        <begin position="39"/>
        <end position="359"/>
    </location>
</feature>
<feature type="compositionally biased region" description="Polar residues" evidence="4">
    <location>
        <begin position="52"/>
        <end position="61"/>
    </location>
</feature>
<evidence type="ECO:0000256" key="1">
    <source>
        <dbReference type="ARBA" id="ARBA00004196"/>
    </source>
</evidence>
<proteinExistence type="inferred from homology"/>
<dbReference type="Proteomes" id="UP000004459">
    <property type="component" value="Unassembled WGS sequence"/>
</dbReference>
<evidence type="ECO:0000259" key="6">
    <source>
        <dbReference type="Pfam" id="PF13407"/>
    </source>
</evidence>
<evidence type="ECO:0000256" key="4">
    <source>
        <dbReference type="SAM" id="MobiDB-lite"/>
    </source>
</evidence>
<gene>
    <name evidence="7" type="ORF">HMPREF0372_00714</name>
</gene>
<dbReference type="InterPro" id="IPR025997">
    <property type="entry name" value="SBP_2_dom"/>
</dbReference>
<dbReference type="PATRIC" id="fig|411475.3.peg.615"/>
<evidence type="ECO:0000256" key="5">
    <source>
        <dbReference type="SAM" id="SignalP"/>
    </source>
</evidence>
<evidence type="ECO:0000256" key="2">
    <source>
        <dbReference type="ARBA" id="ARBA00007639"/>
    </source>
</evidence>
<sequence length="359" mass="38531">MCRWIIKETDLNIKEETSMKFKKLAALTLAGAMSLSLAACGGGGGDTASPAPNTGSPSAATDTPAPEGEVYKIGILAPAVTHGWSAGVAYYAEQRCKELADEGKIEYLVSVSNDAAQMTTQLDDFKTWGADAIVAFPQWEGMEAPIQQAIDEGITVVNFDIAIEADGVYRVSGDNYDMGYQSAQYIVDKIGTEGTVVILDVPTSGSVAELRKQGFTEHMAELAPDMNLVEYATEFTREAGLADMADILTANSQIDAVFSMDDETSIGVLQAIRDAGRTDIKVITGGGGAQEWFNMMLADENQDIWLQSALYSPDMVEDAVDMALDILNGNAPEDPVKIIPTTILDRDTVESHLDENSPY</sequence>
<dbReference type="PANTHER" id="PTHR46847:SF1">
    <property type="entry name" value="D-ALLOSE-BINDING PERIPLASMIC PROTEIN-RELATED"/>
    <property type="match status" value="1"/>
</dbReference>
<feature type="signal peptide" evidence="5">
    <location>
        <begin position="1"/>
        <end position="38"/>
    </location>
</feature>
<dbReference type="EMBL" id="AGCK01000048">
    <property type="protein sequence ID" value="EHM54070.1"/>
    <property type="molecule type" value="Genomic_DNA"/>
</dbReference>
<evidence type="ECO:0000313" key="7">
    <source>
        <dbReference type="EMBL" id="EHM54070.1"/>
    </source>
</evidence>
<comment type="subcellular location">
    <subcellularLocation>
        <location evidence="1">Cell envelope</location>
    </subcellularLocation>
</comment>
<dbReference type="Pfam" id="PF13407">
    <property type="entry name" value="Peripla_BP_4"/>
    <property type="match status" value="1"/>
</dbReference>
<dbReference type="CDD" id="cd06311">
    <property type="entry name" value="PBP1_ABC_sugar_binding-like"/>
    <property type="match status" value="1"/>
</dbReference>
<dbReference type="InterPro" id="IPR028082">
    <property type="entry name" value="Peripla_BP_I"/>
</dbReference>
<feature type="domain" description="Periplasmic binding protein" evidence="6">
    <location>
        <begin position="73"/>
        <end position="330"/>
    </location>
</feature>
<dbReference type="AlphaFoldDB" id="G9YMJ2"/>
<accession>G9YMJ2</accession>
<dbReference type="SUPFAM" id="SSF53822">
    <property type="entry name" value="Periplasmic binding protein-like I"/>
    <property type="match status" value="1"/>
</dbReference>
<comment type="similarity">
    <text evidence="2">Belongs to the bacterial solute-binding protein 2 family.</text>
</comment>
<dbReference type="STRING" id="292800.A4U99_00710"/>
<dbReference type="GO" id="GO:0030246">
    <property type="term" value="F:carbohydrate binding"/>
    <property type="evidence" value="ECO:0007669"/>
    <property type="project" value="UniProtKB-ARBA"/>
</dbReference>
<dbReference type="PANTHER" id="PTHR46847">
    <property type="entry name" value="D-ALLOSE-BINDING PERIPLASMIC PROTEIN-RELATED"/>
    <property type="match status" value="1"/>
</dbReference>
<organism evidence="7 8">
    <name type="scientific">Flavonifractor plautii ATCC 29863</name>
    <dbReference type="NCBI Taxonomy" id="411475"/>
    <lineage>
        <taxon>Bacteria</taxon>
        <taxon>Bacillati</taxon>
        <taxon>Bacillota</taxon>
        <taxon>Clostridia</taxon>
        <taxon>Eubacteriales</taxon>
        <taxon>Oscillospiraceae</taxon>
        <taxon>Flavonifractor</taxon>
    </lineage>
</organism>
<name>G9YMJ2_FLAPL</name>
<dbReference type="Gene3D" id="3.40.50.2300">
    <property type="match status" value="2"/>
</dbReference>